<keyword evidence="2" id="KW-1185">Reference proteome</keyword>
<dbReference type="Proteomes" id="UP000828941">
    <property type="component" value="Chromosome 6"/>
</dbReference>
<proteinExistence type="predicted"/>
<protein>
    <submittedName>
        <fullName evidence="1">Uncharacterized protein</fullName>
    </submittedName>
</protein>
<dbReference type="EMBL" id="CM039431">
    <property type="protein sequence ID" value="KAI4337094.1"/>
    <property type="molecule type" value="Genomic_DNA"/>
</dbReference>
<reference evidence="1 2" key="1">
    <citation type="journal article" date="2022" name="DNA Res.">
        <title>Chromosomal-level genome assembly of the orchid tree Bauhinia variegata (Leguminosae; Cercidoideae) supports the allotetraploid origin hypothesis of Bauhinia.</title>
        <authorList>
            <person name="Zhong Y."/>
            <person name="Chen Y."/>
            <person name="Zheng D."/>
            <person name="Pang J."/>
            <person name="Liu Y."/>
            <person name="Luo S."/>
            <person name="Meng S."/>
            <person name="Qian L."/>
            <person name="Wei D."/>
            <person name="Dai S."/>
            <person name="Zhou R."/>
        </authorList>
    </citation>
    <scope>NUCLEOTIDE SEQUENCE [LARGE SCALE GENOMIC DNA]</scope>
    <source>
        <strain evidence="1">BV-YZ2020</strain>
    </source>
</reference>
<sequence>MGDPLSPLLFVLVMEILTRELRLATQKPDFQFHPMCKDLKLTNLSFADDLILFCKGNVQSVKVMIEAFNSFSASSGLYASSAKSNIFLAGVNEQSMQQIQAITDFNLGPFP</sequence>
<comment type="caution">
    <text evidence="1">The sequence shown here is derived from an EMBL/GenBank/DDBJ whole genome shotgun (WGS) entry which is preliminary data.</text>
</comment>
<name>A0ACB9NKY1_BAUVA</name>
<evidence type="ECO:0000313" key="1">
    <source>
        <dbReference type="EMBL" id="KAI4337094.1"/>
    </source>
</evidence>
<accession>A0ACB9NKY1</accession>
<gene>
    <name evidence="1" type="ORF">L6164_015548</name>
</gene>
<organism evidence="1 2">
    <name type="scientific">Bauhinia variegata</name>
    <name type="common">Purple orchid tree</name>
    <name type="synonym">Phanera variegata</name>
    <dbReference type="NCBI Taxonomy" id="167791"/>
    <lineage>
        <taxon>Eukaryota</taxon>
        <taxon>Viridiplantae</taxon>
        <taxon>Streptophyta</taxon>
        <taxon>Embryophyta</taxon>
        <taxon>Tracheophyta</taxon>
        <taxon>Spermatophyta</taxon>
        <taxon>Magnoliopsida</taxon>
        <taxon>eudicotyledons</taxon>
        <taxon>Gunneridae</taxon>
        <taxon>Pentapetalae</taxon>
        <taxon>rosids</taxon>
        <taxon>fabids</taxon>
        <taxon>Fabales</taxon>
        <taxon>Fabaceae</taxon>
        <taxon>Cercidoideae</taxon>
        <taxon>Cercideae</taxon>
        <taxon>Bauhiniinae</taxon>
        <taxon>Bauhinia</taxon>
    </lineage>
</organism>
<evidence type="ECO:0000313" key="2">
    <source>
        <dbReference type="Proteomes" id="UP000828941"/>
    </source>
</evidence>